<dbReference type="AlphaFoldDB" id="A0A835TR40"/>
<feature type="domain" description="EF-hand" evidence="3">
    <location>
        <begin position="52"/>
        <end position="87"/>
    </location>
</feature>
<dbReference type="PROSITE" id="PS00018">
    <property type="entry name" value="EF_HAND_1"/>
    <property type="match status" value="4"/>
</dbReference>
<dbReference type="GO" id="GO:0016460">
    <property type="term" value="C:myosin II complex"/>
    <property type="evidence" value="ECO:0007669"/>
    <property type="project" value="TreeGrafter"/>
</dbReference>
<reference evidence="4" key="1">
    <citation type="journal article" date="2020" name="bioRxiv">
        <title>Comparative genomics of Chlamydomonas.</title>
        <authorList>
            <person name="Craig R.J."/>
            <person name="Hasan A.R."/>
            <person name="Ness R.W."/>
            <person name="Keightley P.D."/>
        </authorList>
    </citation>
    <scope>NUCLEOTIDE SEQUENCE</scope>
    <source>
        <strain evidence="4">SAG 7.73</strain>
    </source>
</reference>
<dbReference type="FunFam" id="1.10.238.10:FF:000178">
    <property type="entry name" value="Calmodulin-2 A"/>
    <property type="match status" value="1"/>
</dbReference>
<sequence length="158" mass="18175">MPSDKYNVEDADMTEERLAELKEAFKLFDKDGNGHITDKELGIVMRSLGQLPTEAELKQMVKEVDTNGSGTVEFPEFVKLMKRRPEEPADQEEALREAFRMFDRDGNGFINTQELKHVMCNLGEALTEQEAEDMIKEADVDADQMVNYEEFVRMMSTR</sequence>
<keyword evidence="5" id="KW-1185">Reference proteome</keyword>
<feature type="domain" description="EF-hand" evidence="3">
    <location>
        <begin position="90"/>
        <end position="125"/>
    </location>
</feature>
<dbReference type="InterPro" id="IPR018247">
    <property type="entry name" value="EF_Hand_1_Ca_BS"/>
</dbReference>
<dbReference type="EMBL" id="JAEHOC010000004">
    <property type="protein sequence ID" value="KAG2442655.1"/>
    <property type="molecule type" value="Genomic_DNA"/>
</dbReference>
<protein>
    <recommendedName>
        <fullName evidence="3">EF-hand domain-containing protein</fullName>
    </recommendedName>
</protein>
<dbReference type="InterPro" id="IPR011992">
    <property type="entry name" value="EF-hand-dom_pair"/>
</dbReference>
<dbReference type="PANTHER" id="PTHR23048:SF0">
    <property type="entry name" value="CALMODULIN LIKE 3"/>
    <property type="match status" value="1"/>
</dbReference>
<dbReference type="CDD" id="cd00051">
    <property type="entry name" value="EFh"/>
    <property type="match status" value="2"/>
</dbReference>
<dbReference type="Pfam" id="PF13499">
    <property type="entry name" value="EF-hand_7"/>
    <property type="match status" value="2"/>
</dbReference>
<proteinExistence type="predicted"/>
<dbReference type="PROSITE" id="PS50222">
    <property type="entry name" value="EF_HAND_2"/>
    <property type="match status" value="4"/>
</dbReference>
<evidence type="ECO:0000259" key="3">
    <source>
        <dbReference type="PROSITE" id="PS50222"/>
    </source>
</evidence>
<evidence type="ECO:0000256" key="1">
    <source>
        <dbReference type="ARBA" id="ARBA00022737"/>
    </source>
</evidence>
<comment type="caution">
    <text evidence="4">The sequence shown here is derived from an EMBL/GenBank/DDBJ whole genome shotgun (WGS) entry which is preliminary data.</text>
</comment>
<dbReference type="Gene3D" id="1.10.238.10">
    <property type="entry name" value="EF-hand"/>
    <property type="match status" value="2"/>
</dbReference>
<keyword evidence="2" id="KW-0106">Calcium</keyword>
<dbReference type="OrthoDB" id="26525at2759"/>
<dbReference type="InterPro" id="IPR002048">
    <property type="entry name" value="EF_hand_dom"/>
</dbReference>
<evidence type="ECO:0000313" key="4">
    <source>
        <dbReference type="EMBL" id="KAG2442655.1"/>
    </source>
</evidence>
<dbReference type="SUPFAM" id="SSF47473">
    <property type="entry name" value="EF-hand"/>
    <property type="match status" value="1"/>
</dbReference>
<organism evidence="4 5">
    <name type="scientific">Chlamydomonas incerta</name>
    <dbReference type="NCBI Taxonomy" id="51695"/>
    <lineage>
        <taxon>Eukaryota</taxon>
        <taxon>Viridiplantae</taxon>
        <taxon>Chlorophyta</taxon>
        <taxon>core chlorophytes</taxon>
        <taxon>Chlorophyceae</taxon>
        <taxon>CS clade</taxon>
        <taxon>Chlamydomonadales</taxon>
        <taxon>Chlamydomonadaceae</taxon>
        <taxon>Chlamydomonas</taxon>
    </lineage>
</organism>
<gene>
    <name evidence="4" type="ORF">HXX76_002739</name>
</gene>
<dbReference type="InterPro" id="IPR050230">
    <property type="entry name" value="CALM/Myosin/TropC-like"/>
</dbReference>
<dbReference type="PANTHER" id="PTHR23048">
    <property type="entry name" value="MYOSIN LIGHT CHAIN 1, 3"/>
    <property type="match status" value="1"/>
</dbReference>
<accession>A0A835TR40</accession>
<keyword evidence="1" id="KW-0677">Repeat</keyword>
<dbReference type="Proteomes" id="UP000650467">
    <property type="component" value="Unassembled WGS sequence"/>
</dbReference>
<dbReference type="GO" id="GO:0005509">
    <property type="term" value="F:calcium ion binding"/>
    <property type="evidence" value="ECO:0007669"/>
    <property type="project" value="InterPro"/>
</dbReference>
<dbReference type="SMART" id="SM00054">
    <property type="entry name" value="EFh"/>
    <property type="match status" value="4"/>
</dbReference>
<name>A0A835TR40_CHLIN</name>
<feature type="domain" description="EF-hand" evidence="3">
    <location>
        <begin position="16"/>
        <end position="51"/>
    </location>
</feature>
<feature type="domain" description="EF-hand" evidence="3">
    <location>
        <begin position="126"/>
        <end position="158"/>
    </location>
</feature>
<evidence type="ECO:0000256" key="2">
    <source>
        <dbReference type="ARBA" id="ARBA00022837"/>
    </source>
</evidence>
<evidence type="ECO:0000313" key="5">
    <source>
        <dbReference type="Proteomes" id="UP000650467"/>
    </source>
</evidence>